<feature type="site" description="Transition state stabilizer" evidence="8 11">
    <location>
        <position position="17"/>
    </location>
</feature>
<feature type="binding site" evidence="8 10">
    <location>
        <position position="122"/>
    </location>
    <ligand>
        <name>substrate</name>
    </ligand>
</feature>
<evidence type="ECO:0000256" key="3">
    <source>
        <dbReference type="ARBA" id="ARBA00004902"/>
    </source>
</evidence>
<reference evidence="12" key="1">
    <citation type="submission" date="2020-07" db="EMBL/GenBank/DDBJ databases">
        <title>Huge and variable diversity of episymbiotic CPR bacteria and DPANN archaea in groundwater ecosystems.</title>
        <authorList>
            <person name="He C.Y."/>
            <person name="Keren R."/>
            <person name="Whittaker M."/>
            <person name="Farag I.F."/>
            <person name="Doudna J."/>
            <person name="Cate J.H.D."/>
            <person name="Banfield J.F."/>
        </authorList>
    </citation>
    <scope>NUCLEOTIDE SEQUENCE</scope>
    <source>
        <strain evidence="12">NC_groundwater_763_Ag_S-0.2um_68_21</strain>
    </source>
</reference>
<dbReference type="Pfam" id="PF01220">
    <property type="entry name" value="DHquinase_II"/>
    <property type="match status" value="1"/>
</dbReference>
<comment type="caution">
    <text evidence="12">The sequence shown here is derived from an EMBL/GenBank/DDBJ whole genome shotgun (WGS) entry which is preliminary data.</text>
</comment>
<dbReference type="EC" id="4.2.1.10" evidence="6 8"/>
<dbReference type="AlphaFoldDB" id="A0A932I438"/>
<dbReference type="Proteomes" id="UP000782312">
    <property type="component" value="Unassembled WGS sequence"/>
</dbReference>
<keyword evidence="7 8" id="KW-0456">Lyase</keyword>
<gene>
    <name evidence="8" type="primary">aroQ</name>
    <name evidence="12" type="ORF">HYZ11_14635</name>
</gene>
<comment type="function">
    <text evidence="2 8">Catalyzes a trans-dehydration via an enolate intermediate.</text>
</comment>
<dbReference type="GO" id="GO:0019631">
    <property type="term" value="P:quinate catabolic process"/>
    <property type="evidence" value="ECO:0007669"/>
    <property type="project" value="TreeGrafter"/>
</dbReference>
<dbReference type="EMBL" id="JACPUR010000035">
    <property type="protein sequence ID" value="MBI3128839.1"/>
    <property type="molecule type" value="Genomic_DNA"/>
</dbReference>
<dbReference type="NCBIfam" id="NF003805">
    <property type="entry name" value="PRK05395.1-2"/>
    <property type="match status" value="1"/>
</dbReference>
<evidence type="ECO:0000313" key="13">
    <source>
        <dbReference type="Proteomes" id="UP000782312"/>
    </source>
</evidence>
<evidence type="ECO:0000256" key="5">
    <source>
        <dbReference type="ARBA" id="ARBA00011193"/>
    </source>
</evidence>
<feature type="active site" description="Proton acceptor" evidence="8 9">
    <location>
        <position position="22"/>
    </location>
</feature>
<dbReference type="CDD" id="cd00466">
    <property type="entry name" value="DHQase_II"/>
    <property type="match status" value="1"/>
</dbReference>
<evidence type="ECO:0000256" key="6">
    <source>
        <dbReference type="ARBA" id="ARBA00012060"/>
    </source>
</evidence>
<dbReference type="InterPro" id="IPR036441">
    <property type="entry name" value="DHquinase_II_sf"/>
</dbReference>
<feature type="binding site" evidence="8 10">
    <location>
        <position position="85"/>
    </location>
    <ligand>
        <name>substrate</name>
    </ligand>
</feature>
<protein>
    <recommendedName>
        <fullName evidence="6 8">3-dehydroquinate dehydratase</fullName>
        <shortName evidence="8">3-dehydroquinase</shortName>
        <ecNumber evidence="6 8">4.2.1.10</ecNumber>
    </recommendedName>
    <alternativeName>
        <fullName evidence="8">Type II DHQase</fullName>
    </alternativeName>
</protein>
<feature type="active site" description="Proton donor" evidence="8 9">
    <location>
        <position position="111"/>
    </location>
</feature>
<evidence type="ECO:0000256" key="4">
    <source>
        <dbReference type="ARBA" id="ARBA00011037"/>
    </source>
</evidence>
<evidence type="ECO:0000256" key="8">
    <source>
        <dbReference type="HAMAP-Rule" id="MF_00169"/>
    </source>
</evidence>
<dbReference type="PANTHER" id="PTHR21272">
    <property type="entry name" value="CATABOLIC 3-DEHYDROQUINASE"/>
    <property type="match status" value="1"/>
</dbReference>
<comment type="catalytic activity">
    <reaction evidence="1 8">
        <text>3-dehydroquinate = 3-dehydroshikimate + H2O</text>
        <dbReference type="Rhea" id="RHEA:21096"/>
        <dbReference type="ChEBI" id="CHEBI:15377"/>
        <dbReference type="ChEBI" id="CHEBI:16630"/>
        <dbReference type="ChEBI" id="CHEBI:32364"/>
        <dbReference type="EC" id="4.2.1.10"/>
    </reaction>
</comment>
<organism evidence="12 13">
    <name type="scientific">Tectimicrobiota bacterium</name>
    <dbReference type="NCBI Taxonomy" id="2528274"/>
    <lineage>
        <taxon>Bacteria</taxon>
        <taxon>Pseudomonadati</taxon>
        <taxon>Nitrospinota/Tectimicrobiota group</taxon>
        <taxon>Candidatus Tectimicrobiota</taxon>
    </lineage>
</organism>
<feature type="binding site" evidence="8 10">
    <location>
        <begin position="112"/>
        <end position="113"/>
    </location>
    <ligand>
        <name>substrate</name>
    </ligand>
</feature>
<dbReference type="GO" id="GO:0003855">
    <property type="term" value="F:3-dehydroquinate dehydratase activity"/>
    <property type="evidence" value="ECO:0007669"/>
    <property type="project" value="UniProtKB-UniRule"/>
</dbReference>
<evidence type="ECO:0000256" key="7">
    <source>
        <dbReference type="ARBA" id="ARBA00023239"/>
    </source>
</evidence>
<dbReference type="GO" id="GO:0009423">
    <property type="term" value="P:chorismate biosynthetic process"/>
    <property type="evidence" value="ECO:0007669"/>
    <property type="project" value="UniProtKB-UniRule"/>
</dbReference>
<dbReference type="PIRSF" id="PIRSF001399">
    <property type="entry name" value="DHquinase_II"/>
    <property type="match status" value="1"/>
</dbReference>
<dbReference type="PANTHER" id="PTHR21272:SF3">
    <property type="entry name" value="CATABOLIC 3-DEHYDROQUINASE"/>
    <property type="match status" value="1"/>
</dbReference>
<keyword evidence="8" id="KW-0028">Amino-acid biosynthesis</keyword>
<evidence type="ECO:0000256" key="9">
    <source>
        <dbReference type="PIRSR" id="PIRSR001399-1"/>
    </source>
</evidence>
<dbReference type="InterPro" id="IPR001874">
    <property type="entry name" value="DHquinase_II"/>
</dbReference>
<feature type="binding site" evidence="8 10">
    <location>
        <position position="91"/>
    </location>
    <ligand>
        <name>substrate</name>
    </ligand>
</feature>
<accession>A0A932I438</accession>
<evidence type="ECO:0000313" key="12">
    <source>
        <dbReference type="EMBL" id="MBI3128839.1"/>
    </source>
</evidence>
<dbReference type="SUPFAM" id="SSF52304">
    <property type="entry name" value="Type II 3-dehydroquinate dehydratase"/>
    <property type="match status" value="1"/>
</dbReference>
<dbReference type="HAMAP" id="MF_00169">
    <property type="entry name" value="AroQ"/>
    <property type="match status" value="1"/>
</dbReference>
<comment type="similarity">
    <text evidence="4 8">Belongs to the type-II 3-dehydroquinase family.</text>
</comment>
<name>A0A932I438_UNCTE</name>
<sequence>MRILLLNGPNLNLLGAREPEKYGQIPLARLEEALRAQAKAEGVELDCIQSNIEGELVDALQRAAGMKPLDLGRAPAGKCTACVFNPGGYTHTSVALRDAIAGTGLPVYEVHITNVLNREDFRHRSLIGPVAAGSIIGLGLQGYSLALQAAIDRHVKGAAFPLEKRA</sequence>
<proteinExistence type="inferred from homology"/>
<keyword evidence="8" id="KW-0057">Aromatic amino acid biosynthesis</keyword>
<comment type="subunit">
    <text evidence="5 8">Homododecamer.</text>
</comment>
<dbReference type="PROSITE" id="PS01029">
    <property type="entry name" value="DEHYDROQUINASE_II"/>
    <property type="match status" value="1"/>
</dbReference>
<evidence type="ECO:0000256" key="11">
    <source>
        <dbReference type="PIRSR" id="PIRSR001399-3"/>
    </source>
</evidence>
<dbReference type="NCBIfam" id="NF003807">
    <property type="entry name" value="PRK05395.1-4"/>
    <property type="match status" value="1"/>
</dbReference>
<evidence type="ECO:0000256" key="2">
    <source>
        <dbReference type="ARBA" id="ARBA00003924"/>
    </source>
</evidence>
<dbReference type="GO" id="GO:0009073">
    <property type="term" value="P:aromatic amino acid family biosynthetic process"/>
    <property type="evidence" value="ECO:0007669"/>
    <property type="project" value="UniProtKB-KW"/>
</dbReference>
<evidence type="ECO:0000256" key="1">
    <source>
        <dbReference type="ARBA" id="ARBA00001864"/>
    </source>
</evidence>
<evidence type="ECO:0000256" key="10">
    <source>
        <dbReference type="PIRSR" id="PIRSR001399-2"/>
    </source>
</evidence>
<dbReference type="InterPro" id="IPR018509">
    <property type="entry name" value="DHquinase_II_CS"/>
</dbReference>
<feature type="binding site" evidence="8 10">
    <location>
        <position position="98"/>
    </location>
    <ligand>
        <name>substrate</name>
    </ligand>
</feature>
<comment type="pathway">
    <text evidence="3 8">Metabolic intermediate biosynthesis; chorismate biosynthesis; chorismate from D-erythrose 4-phosphate and phosphoenolpyruvate: step 3/7.</text>
</comment>
<dbReference type="Gene3D" id="3.40.50.9100">
    <property type="entry name" value="Dehydroquinase, class II"/>
    <property type="match status" value="1"/>
</dbReference>
<dbReference type="GO" id="GO:0008652">
    <property type="term" value="P:amino acid biosynthetic process"/>
    <property type="evidence" value="ECO:0007669"/>
    <property type="project" value="UniProtKB-KW"/>
</dbReference>